<dbReference type="EMBL" id="KN832876">
    <property type="protein sequence ID" value="KIN00921.1"/>
    <property type="molecule type" value="Genomic_DNA"/>
</dbReference>
<keyword evidence="7" id="KW-0119">Carbohydrate metabolism</keyword>
<dbReference type="STRING" id="913774.A0A0C3GXW9"/>
<dbReference type="EC" id="3.2.1.4" evidence="3"/>
<dbReference type="SUPFAM" id="SSF49899">
    <property type="entry name" value="Concanavalin A-like lectins/glucanases"/>
    <property type="match status" value="1"/>
</dbReference>
<dbReference type="InterPro" id="IPR001722">
    <property type="entry name" value="Glyco_hydro_7"/>
</dbReference>
<keyword evidence="5" id="KW-0136">Cellulose degradation</keyword>
<dbReference type="InParanoid" id="A0A0C3GXW9"/>
<evidence type="ECO:0000256" key="1">
    <source>
        <dbReference type="ARBA" id="ARBA00000966"/>
    </source>
</evidence>
<evidence type="ECO:0000256" key="5">
    <source>
        <dbReference type="ARBA" id="ARBA00023001"/>
    </source>
</evidence>
<gene>
    <name evidence="11" type="ORF">OIDMADRAFT_41633</name>
</gene>
<keyword evidence="8" id="KW-0326">Glycosidase</keyword>
<feature type="signal peptide" evidence="10">
    <location>
        <begin position="1"/>
        <end position="16"/>
    </location>
</feature>
<evidence type="ECO:0000256" key="4">
    <source>
        <dbReference type="ARBA" id="ARBA00022801"/>
    </source>
</evidence>
<evidence type="ECO:0000256" key="7">
    <source>
        <dbReference type="ARBA" id="ARBA00023277"/>
    </source>
</evidence>
<reference evidence="11 12" key="1">
    <citation type="submission" date="2014-04" db="EMBL/GenBank/DDBJ databases">
        <authorList>
            <consortium name="DOE Joint Genome Institute"/>
            <person name="Kuo A."/>
            <person name="Martino E."/>
            <person name="Perotto S."/>
            <person name="Kohler A."/>
            <person name="Nagy L.G."/>
            <person name="Floudas D."/>
            <person name="Copeland A."/>
            <person name="Barry K.W."/>
            <person name="Cichocki N."/>
            <person name="Veneault-Fourrey C."/>
            <person name="LaButti K."/>
            <person name="Lindquist E.A."/>
            <person name="Lipzen A."/>
            <person name="Lundell T."/>
            <person name="Morin E."/>
            <person name="Murat C."/>
            <person name="Sun H."/>
            <person name="Tunlid A."/>
            <person name="Henrissat B."/>
            <person name="Grigoriev I.V."/>
            <person name="Hibbett D.S."/>
            <person name="Martin F."/>
            <person name="Nordberg H.P."/>
            <person name="Cantor M.N."/>
            <person name="Hua S.X."/>
        </authorList>
    </citation>
    <scope>NUCLEOTIDE SEQUENCE [LARGE SCALE GENOMIC DNA]</scope>
    <source>
        <strain evidence="11 12">Zn</strain>
    </source>
</reference>
<dbReference type="GO" id="GO:0030245">
    <property type="term" value="P:cellulose catabolic process"/>
    <property type="evidence" value="ECO:0007669"/>
    <property type="project" value="UniProtKB-KW"/>
</dbReference>
<organism evidence="11 12">
    <name type="scientific">Oidiodendron maius (strain Zn)</name>
    <dbReference type="NCBI Taxonomy" id="913774"/>
    <lineage>
        <taxon>Eukaryota</taxon>
        <taxon>Fungi</taxon>
        <taxon>Dikarya</taxon>
        <taxon>Ascomycota</taxon>
        <taxon>Pezizomycotina</taxon>
        <taxon>Leotiomycetes</taxon>
        <taxon>Leotiomycetes incertae sedis</taxon>
        <taxon>Myxotrichaceae</taxon>
        <taxon>Oidiodendron</taxon>
    </lineage>
</organism>
<evidence type="ECO:0000256" key="3">
    <source>
        <dbReference type="ARBA" id="ARBA00012601"/>
    </source>
</evidence>
<keyword evidence="6" id="KW-0325">Glycoprotein</keyword>
<feature type="chain" id="PRO_5002165112" description="cellulase" evidence="10">
    <location>
        <begin position="17"/>
        <end position="303"/>
    </location>
</feature>
<evidence type="ECO:0000256" key="2">
    <source>
        <dbReference type="ARBA" id="ARBA00006044"/>
    </source>
</evidence>
<keyword evidence="9" id="KW-0624">Polysaccharide degradation</keyword>
<sequence>MFTLIVLATILPLSAAQHVCTETPEVHPQFPTWKCTTSGGCINSSISCTTSGGDVDPTLCPEEATCAQNCAIEGANYTSSGISTSGDSMTLHQYVTINGVTSNTSPRLRRRELQFDVNVSTPVCGENGALYLSEMDHTGSRTSTSLARPNLAPGIAMHSALACCNEMDIWETNTNASALTPHPCEGDTCDKSGCGFNPYAMVDHTYYGNGDTIDILQPFTVVTQFTLTEFRRIYIQKGQIIHNAVSSSGLDSRTADCGSSGPCDAQAGNLLTIEAQNLGSYTTFSNIRWETLVPHSPTTAPRL</sequence>
<name>A0A0C3GXW9_OIDMZ</name>
<reference evidence="12" key="2">
    <citation type="submission" date="2015-01" db="EMBL/GenBank/DDBJ databases">
        <title>Evolutionary Origins and Diversification of the Mycorrhizal Mutualists.</title>
        <authorList>
            <consortium name="DOE Joint Genome Institute"/>
            <consortium name="Mycorrhizal Genomics Consortium"/>
            <person name="Kohler A."/>
            <person name="Kuo A."/>
            <person name="Nagy L.G."/>
            <person name="Floudas D."/>
            <person name="Copeland A."/>
            <person name="Barry K.W."/>
            <person name="Cichocki N."/>
            <person name="Veneault-Fourrey C."/>
            <person name="LaButti K."/>
            <person name="Lindquist E.A."/>
            <person name="Lipzen A."/>
            <person name="Lundell T."/>
            <person name="Morin E."/>
            <person name="Murat C."/>
            <person name="Riley R."/>
            <person name="Ohm R."/>
            <person name="Sun H."/>
            <person name="Tunlid A."/>
            <person name="Henrissat B."/>
            <person name="Grigoriev I.V."/>
            <person name="Hibbett D.S."/>
            <person name="Martin F."/>
        </authorList>
    </citation>
    <scope>NUCLEOTIDE SEQUENCE [LARGE SCALE GENOMIC DNA]</scope>
    <source>
        <strain evidence="12">Zn</strain>
    </source>
</reference>
<dbReference type="OrthoDB" id="412382at2759"/>
<proteinExistence type="inferred from homology"/>
<dbReference type="Pfam" id="PF00840">
    <property type="entry name" value="Glyco_hydro_7"/>
    <property type="match status" value="2"/>
</dbReference>
<accession>A0A0C3GXW9</accession>
<dbReference type="Gene3D" id="2.70.100.10">
    <property type="entry name" value="Glycoside hydrolase, family 7, domain"/>
    <property type="match status" value="1"/>
</dbReference>
<comment type="catalytic activity">
    <reaction evidence="1">
        <text>Endohydrolysis of (1-&gt;4)-beta-D-glucosidic linkages in cellulose, lichenin and cereal beta-D-glucans.</text>
        <dbReference type="EC" id="3.2.1.4"/>
    </reaction>
</comment>
<dbReference type="PANTHER" id="PTHR33753">
    <property type="entry name" value="1,4-BETA-D-GLUCAN CELLOBIOHYDROLASE B"/>
    <property type="match status" value="1"/>
</dbReference>
<evidence type="ECO:0000256" key="9">
    <source>
        <dbReference type="ARBA" id="ARBA00023326"/>
    </source>
</evidence>
<dbReference type="GO" id="GO:0008810">
    <property type="term" value="F:cellulase activity"/>
    <property type="evidence" value="ECO:0007669"/>
    <property type="project" value="UniProtKB-EC"/>
</dbReference>
<keyword evidence="4 11" id="KW-0378">Hydrolase</keyword>
<dbReference type="PANTHER" id="PTHR33753:SF1">
    <property type="entry name" value="ENDO-BETA-1,4-GLUCANASE CELB"/>
    <property type="match status" value="1"/>
</dbReference>
<evidence type="ECO:0000256" key="10">
    <source>
        <dbReference type="SAM" id="SignalP"/>
    </source>
</evidence>
<dbReference type="AlphaFoldDB" id="A0A0C3GXW9"/>
<evidence type="ECO:0000256" key="6">
    <source>
        <dbReference type="ARBA" id="ARBA00023180"/>
    </source>
</evidence>
<protein>
    <recommendedName>
        <fullName evidence="3">cellulase</fullName>
        <ecNumber evidence="3">3.2.1.4</ecNumber>
    </recommendedName>
</protein>
<dbReference type="InterPro" id="IPR013320">
    <property type="entry name" value="ConA-like_dom_sf"/>
</dbReference>
<comment type="similarity">
    <text evidence="2">Belongs to the glycosyl hydrolase 7 (cellulase C) family.</text>
</comment>
<dbReference type="InterPro" id="IPR037019">
    <property type="entry name" value="Glyco_hydro_7_sf"/>
</dbReference>
<evidence type="ECO:0000256" key="8">
    <source>
        <dbReference type="ARBA" id="ARBA00023295"/>
    </source>
</evidence>
<keyword evidence="12" id="KW-1185">Reference proteome</keyword>
<keyword evidence="10" id="KW-0732">Signal</keyword>
<dbReference type="Proteomes" id="UP000054321">
    <property type="component" value="Unassembled WGS sequence"/>
</dbReference>
<evidence type="ECO:0000313" key="12">
    <source>
        <dbReference type="Proteomes" id="UP000054321"/>
    </source>
</evidence>
<dbReference type="HOGENOM" id="CLU_020817_0_1_1"/>
<evidence type="ECO:0000313" key="11">
    <source>
        <dbReference type="EMBL" id="KIN00921.1"/>
    </source>
</evidence>